<accession>A0A840WI54</accession>
<proteinExistence type="predicted"/>
<evidence type="ECO:0000313" key="1">
    <source>
        <dbReference type="EMBL" id="MBB5514799.1"/>
    </source>
</evidence>
<comment type="caution">
    <text evidence="1">The sequence shown here is derived from an EMBL/GenBank/DDBJ whole genome shotgun (WGS) entry which is preliminary data.</text>
</comment>
<reference evidence="1 2" key="1">
    <citation type="submission" date="2020-08" db="EMBL/GenBank/DDBJ databases">
        <title>Genomic Encyclopedia of Type Strains, Phase IV (KMG-IV): sequencing the most valuable type-strain genomes for metagenomic binning, comparative biology and taxonomic classification.</title>
        <authorList>
            <person name="Goeker M."/>
        </authorList>
    </citation>
    <scope>NUCLEOTIDE SEQUENCE [LARGE SCALE GENOMIC DNA]</scope>
    <source>
        <strain evidence="1 2">DSM 103377</strain>
    </source>
</reference>
<organism evidence="1 2">
    <name type="scientific">Rubricella aquisinus</name>
    <dbReference type="NCBI Taxonomy" id="2028108"/>
    <lineage>
        <taxon>Bacteria</taxon>
        <taxon>Pseudomonadati</taxon>
        <taxon>Pseudomonadota</taxon>
        <taxon>Alphaproteobacteria</taxon>
        <taxon>Rhodobacterales</taxon>
        <taxon>Paracoccaceae</taxon>
        <taxon>Rubricella</taxon>
    </lineage>
</organism>
<gene>
    <name evidence="1" type="ORF">FHS89_000805</name>
</gene>
<dbReference type="AlphaFoldDB" id="A0A840WI54"/>
<dbReference type="EMBL" id="JACIJS010000002">
    <property type="protein sequence ID" value="MBB5514799.1"/>
    <property type="molecule type" value="Genomic_DNA"/>
</dbReference>
<dbReference type="Proteomes" id="UP000553766">
    <property type="component" value="Unassembled WGS sequence"/>
</dbReference>
<evidence type="ECO:0000313" key="2">
    <source>
        <dbReference type="Proteomes" id="UP000553766"/>
    </source>
</evidence>
<name>A0A840WI54_9RHOB</name>
<evidence type="ECO:0008006" key="3">
    <source>
        <dbReference type="Google" id="ProtNLM"/>
    </source>
</evidence>
<dbReference type="RefSeq" id="WP_184008774.1">
    <property type="nucleotide sequence ID" value="NZ_JACIJS010000002.1"/>
</dbReference>
<keyword evidence="2" id="KW-1185">Reference proteome</keyword>
<protein>
    <recommendedName>
        <fullName evidence="3">Sulfotransferase family protein</fullName>
    </recommendedName>
</protein>
<sequence length="276" mass="30864">MIAYPGLYFLDVPKTGTTRIRDILDFALGPPVDLAPHRPLPRQPDRGYLRLLSVRAPLPLYLSLFRYGCDGRGRLYHRLVAAGQGALYTPDQDGFAHWLAWMMEPRHADHIGLGYGAGVIARQIGFASHMTLSLAIPGARGVLARARSQFDLTARLSRRRLRPDGLIRNSHLEADLIAFLSCHADRLPLQHSIAQISEFAQRERRPNASRGGADITTQALPDTLKVRVRQRDWPLYDLFGSGEHLPQIDTAARAQIVPMGGEERLRRRAPLVPEPL</sequence>